<dbReference type="InterPro" id="IPR036388">
    <property type="entry name" value="WH-like_DNA-bd_sf"/>
</dbReference>
<evidence type="ECO:0000259" key="5">
    <source>
        <dbReference type="Pfam" id="PF04542"/>
    </source>
</evidence>
<keyword evidence="4" id="KW-0804">Transcription</keyword>
<dbReference type="InterPro" id="IPR014284">
    <property type="entry name" value="RNA_pol_sigma-70_dom"/>
</dbReference>
<dbReference type="GO" id="GO:0016987">
    <property type="term" value="F:sigma factor activity"/>
    <property type="evidence" value="ECO:0007669"/>
    <property type="project" value="UniProtKB-KW"/>
</dbReference>
<name>A0A7K1XWM5_9SPHI</name>
<comment type="similarity">
    <text evidence="1">Belongs to the sigma-70 factor family. ECF subfamily.</text>
</comment>
<dbReference type="SUPFAM" id="SSF88659">
    <property type="entry name" value="Sigma3 and sigma4 domains of RNA polymerase sigma factors"/>
    <property type="match status" value="1"/>
</dbReference>
<evidence type="ECO:0000259" key="6">
    <source>
        <dbReference type="Pfam" id="PF08281"/>
    </source>
</evidence>
<evidence type="ECO:0000313" key="8">
    <source>
        <dbReference type="Proteomes" id="UP000451233"/>
    </source>
</evidence>
<dbReference type="InterPro" id="IPR013324">
    <property type="entry name" value="RNA_pol_sigma_r3/r4-like"/>
</dbReference>
<dbReference type="AlphaFoldDB" id="A0A7K1XWM5"/>
<dbReference type="Gene3D" id="1.10.10.10">
    <property type="entry name" value="Winged helix-like DNA-binding domain superfamily/Winged helix DNA-binding domain"/>
    <property type="match status" value="1"/>
</dbReference>
<evidence type="ECO:0000256" key="2">
    <source>
        <dbReference type="ARBA" id="ARBA00023015"/>
    </source>
</evidence>
<sequence>MNRGSADNGAGANDQLLIAEIRRRNRQVFEKIYKQYYKMLYMVAYKYMLNHESAEEIVHDIFIRIWDKAREIEIEISLKGYLVRSVANAALNKLKKDKLTEVKLEEYTRLETDARQQPADTEDTEEWYEKLDTALEGLPPQCRKVMMLSRFGKLKQQEIADQLGISVKTVKNHLTYGFNKIRLSMNID</sequence>
<dbReference type="InterPro" id="IPR014327">
    <property type="entry name" value="RNA_pol_sigma70_bacteroid"/>
</dbReference>
<dbReference type="InterPro" id="IPR039425">
    <property type="entry name" value="RNA_pol_sigma-70-like"/>
</dbReference>
<dbReference type="Proteomes" id="UP000451233">
    <property type="component" value="Unassembled WGS sequence"/>
</dbReference>
<dbReference type="Gene3D" id="1.10.1740.10">
    <property type="match status" value="1"/>
</dbReference>
<dbReference type="Pfam" id="PF08281">
    <property type="entry name" value="Sigma70_r4_2"/>
    <property type="match status" value="1"/>
</dbReference>
<gene>
    <name evidence="7" type="ORF">GS398_07645</name>
</gene>
<dbReference type="EMBL" id="WVHS01000002">
    <property type="protein sequence ID" value="MXV15169.1"/>
    <property type="molecule type" value="Genomic_DNA"/>
</dbReference>
<feature type="domain" description="RNA polymerase sigma-70 region 2" evidence="5">
    <location>
        <begin position="32"/>
        <end position="98"/>
    </location>
</feature>
<dbReference type="GO" id="GO:0006352">
    <property type="term" value="P:DNA-templated transcription initiation"/>
    <property type="evidence" value="ECO:0007669"/>
    <property type="project" value="InterPro"/>
</dbReference>
<dbReference type="InterPro" id="IPR013325">
    <property type="entry name" value="RNA_pol_sigma_r2"/>
</dbReference>
<dbReference type="PANTHER" id="PTHR43133:SF46">
    <property type="entry name" value="RNA POLYMERASE SIGMA-70 FACTOR ECF SUBFAMILY"/>
    <property type="match status" value="1"/>
</dbReference>
<keyword evidence="3" id="KW-0731">Sigma factor</keyword>
<reference evidence="7 8" key="1">
    <citation type="submission" date="2019-11" db="EMBL/GenBank/DDBJ databases">
        <title>Pedobacter sp. HMF7056 Genome sequencing and assembly.</title>
        <authorList>
            <person name="Kang H."/>
            <person name="Kim H."/>
            <person name="Joh K."/>
        </authorList>
    </citation>
    <scope>NUCLEOTIDE SEQUENCE [LARGE SCALE GENOMIC DNA]</scope>
    <source>
        <strain evidence="7 8">HMF7056</strain>
    </source>
</reference>
<evidence type="ECO:0000256" key="3">
    <source>
        <dbReference type="ARBA" id="ARBA00023082"/>
    </source>
</evidence>
<evidence type="ECO:0000256" key="1">
    <source>
        <dbReference type="ARBA" id="ARBA00010641"/>
    </source>
</evidence>
<dbReference type="SUPFAM" id="SSF88946">
    <property type="entry name" value="Sigma2 domain of RNA polymerase sigma factors"/>
    <property type="match status" value="1"/>
</dbReference>
<accession>A0A7K1XWM5</accession>
<organism evidence="7 8">
    <name type="scientific">Hufsiella ginkgonis</name>
    <dbReference type="NCBI Taxonomy" id="2695274"/>
    <lineage>
        <taxon>Bacteria</taxon>
        <taxon>Pseudomonadati</taxon>
        <taxon>Bacteroidota</taxon>
        <taxon>Sphingobacteriia</taxon>
        <taxon>Sphingobacteriales</taxon>
        <taxon>Sphingobacteriaceae</taxon>
        <taxon>Hufsiella</taxon>
    </lineage>
</organism>
<dbReference type="InterPro" id="IPR013249">
    <property type="entry name" value="RNA_pol_sigma70_r4_t2"/>
</dbReference>
<evidence type="ECO:0000256" key="4">
    <source>
        <dbReference type="ARBA" id="ARBA00023163"/>
    </source>
</evidence>
<dbReference type="Pfam" id="PF04542">
    <property type="entry name" value="Sigma70_r2"/>
    <property type="match status" value="1"/>
</dbReference>
<protein>
    <submittedName>
        <fullName evidence="7">RNA polymerase sigma-70 factor</fullName>
    </submittedName>
</protein>
<keyword evidence="8" id="KW-1185">Reference proteome</keyword>
<dbReference type="PANTHER" id="PTHR43133">
    <property type="entry name" value="RNA POLYMERASE ECF-TYPE SIGMA FACTO"/>
    <property type="match status" value="1"/>
</dbReference>
<dbReference type="RefSeq" id="WP_160906182.1">
    <property type="nucleotide sequence ID" value="NZ_WVHS01000002.1"/>
</dbReference>
<evidence type="ECO:0000313" key="7">
    <source>
        <dbReference type="EMBL" id="MXV15169.1"/>
    </source>
</evidence>
<proteinExistence type="inferred from homology"/>
<dbReference type="NCBIfam" id="TIGR02937">
    <property type="entry name" value="sigma70-ECF"/>
    <property type="match status" value="1"/>
</dbReference>
<dbReference type="InterPro" id="IPR007627">
    <property type="entry name" value="RNA_pol_sigma70_r2"/>
</dbReference>
<dbReference type="GO" id="GO:0003677">
    <property type="term" value="F:DNA binding"/>
    <property type="evidence" value="ECO:0007669"/>
    <property type="project" value="InterPro"/>
</dbReference>
<comment type="caution">
    <text evidence="7">The sequence shown here is derived from an EMBL/GenBank/DDBJ whole genome shotgun (WGS) entry which is preliminary data.</text>
</comment>
<keyword evidence="2" id="KW-0805">Transcription regulation</keyword>
<feature type="domain" description="RNA polymerase sigma factor 70 region 4 type 2" evidence="6">
    <location>
        <begin position="129"/>
        <end position="175"/>
    </location>
</feature>
<dbReference type="NCBIfam" id="TIGR02985">
    <property type="entry name" value="Sig70_bacteroi1"/>
    <property type="match status" value="1"/>
</dbReference>